<dbReference type="GO" id="GO:0016787">
    <property type="term" value="F:hydrolase activity"/>
    <property type="evidence" value="ECO:0007669"/>
    <property type="project" value="UniProtKB-KW"/>
</dbReference>
<keyword evidence="4" id="KW-0460">Magnesium</keyword>
<dbReference type="OrthoDB" id="9774177at2"/>
<keyword evidence="7" id="KW-1185">Reference proteome</keyword>
<accession>A0A1M7AKP5</accession>
<dbReference type="SUPFAM" id="SSF88713">
    <property type="entry name" value="Glycoside hydrolase/deacetylase"/>
    <property type="match status" value="1"/>
</dbReference>
<keyword evidence="3" id="KW-0378">Hydrolase</keyword>
<evidence type="ECO:0008006" key="8">
    <source>
        <dbReference type="Google" id="ProtNLM"/>
    </source>
</evidence>
<dbReference type="Proteomes" id="UP000186002">
    <property type="component" value="Unassembled WGS sequence"/>
</dbReference>
<dbReference type="InterPro" id="IPR006879">
    <property type="entry name" value="YdjC-like"/>
</dbReference>
<evidence type="ECO:0000256" key="2">
    <source>
        <dbReference type="ARBA" id="ARBA00022723"/>
    </source>
</evidence>
<keyword evidence="5" id="KW-0119">Carbohydrate metabolism</keyword>
<evidence type="ECO:0000256" key="4">
    <source>
        <dbReference type="ARBA" id="ARBA00022842"/>
    </source>
</evidence>
<evidence type="ECO:0000313" key="6">
    <source>
        <dbReference type="EMBL" id="SHL43333.1"/>
    </source>
</evidence>
<dbReference type="STRING" id="735517.SAMN05444272_0577"/>
<dbReference type="GO" id="GO:0046872">
    <property type="term" value="F:metal ion binding"/>
    <property type="evidence" value="ECO:0007669"/>
    <property type="project" value="UniProtKB-KW"/>
</dbReference>
<evidence type="ECO:0000256" key="5">
    <source>
        <dbReference type="ARBA" id="ARBA00023277"/>
    </source>
</evidence>
<dbReference type="InterPro" id="IPR011330">
    <property type="entry name" value="Glyco_hydro/deAcase_b/a-brl"/>
</dbReference>
<evidence type="ECO:0000256" key="1">
    <source>
        <dbReference type="ARBA" id="ARBA00001946"/>
    </source>
</evidence>
<protein>
    <recommendedName>
        <fullName evidence="8">ChbG/HpnK family deacetylase</fullName>
    </recommendedName>
</protein>
<dbReference type="EMBL" id="FRBW01000001">
    <property type="protein sequence ID" value="SHL43333.1"/>
    <property type="molecule type" value="Genomic_DNA"/>
</dbReference>
<dbReference type="Pfam" id="PF04794">
    <property type="entry name" value="YdjC"/>
    <property type="match status" value="1"/>
</dbReference>
<dbReference type="AlphaFoldDB" id="A0A1M7AKP5"/>
<dbReference type="Gene3D" id="3.20.20.370">
    <property type="entry name" value="Glycoside hydrolase/deacetylase"/>
    <property type="match status" value="1"/>
</dbReference>
<evidence type="ECO:0000256" key="3">
    <source>
        <dbReference type="ARBA" id="ARBA00022801"/>
    </source>
</evidence>
<gene>
    <name evidence="6" type="ORF">SAMN05444272_0577</name>
</gene>
<keyword evidence="2" id="KW-0479">Metal-binding</keyword>
<proteinExistence type="predicted"/>
<sequence length="265" mass="29959">MKRIVLGSLDYGLSFSVDRTLRQLLEMGHLSAVGCLVATDLWSRDYKPLLDLSPGLVNRAMIGLTIALSGDRVAPMSRRMQDLKQGVMPSRGWLARRAIFRLMPDEILVGEMVKQIQAFVSRMEAEPEFIALRDGLMEYREVARLVLAAVEEAGLVTRPLLVAADHEGRHYKRLKKDVAAKGYNLLPRGPALPEVADTEELHRLLRGHFDGLSDMTFIPCIPGEADDRLRRDEPKPKLAVRECQRLVLASRRFFQTLDQKDVFLN</sequence>
<evidence type="ECO:0000313" key="7">
    <source>
        <dbReference type="Proteomes" id="UP000186002"/>
    </source>
</evidence>
<dbReference type="RefSeq" id="WP_073008557.1">
    <property type="nucleotide sequence ID" value="NZ_FRBW01000001.1"/>
</dbReference>
<comment type="cofactor">
    <cofactor evidence="1">
        <name>Mg(2+)</name>
        <dbReference type="ChEBI" id="CHEBI:18420"/>
    </cofactor>
</comment>
<dbReference type="GO" id="GO:0005975">
    <property type="term" value="P:carbohydrate metabolic process"/>
    <property type="evidence" value="ECO:0007669"/>
    <property type="project" value="InterPro"/>
</dbReference>
<organism evidence="6 7">
    <name type="scientific">Roseibium suaedae</name>
    <dbReference type="NCBI Taxonomy" id="735517"/>
    <lineage>
        <taxon>Bacteria</taxon>
        <taxon>Pseudomonadati</taxon>
        <taxon>Pseudomonadota</taxon>
        <taxon>Alphaproteobacteria</taxon>
        <taxon>Hyphomicrobiales</taxon>
        <taxon>Stappiaceae</taxon>
        <taxon>Roseibium</taxon>
    </lineage>
</organism>
<reference evidence="6 7" key="1">
    <citation type="submission" date="2016-11" db="EMBL/GenBank/DDBJ databases">
        <authorList>
            <person name="Jaros S."/>
            <person name="Januszkiewicz K."/>
            <person name="Wedrychowicz H."/>
        </authorList>
    </citation>
    <scope>NUCLEOTIDE SEQUENCE [LARGE SCALE GENOMIC DNA]</scope>
    <source>
        <strain evidence="6 7">DSM 22153</strain>
    </source>
</reference>
<name>A0A1M7AKP5_9HYPH</name>